<feature type="chain" id="PRO_5040445633" evidence="1">
    <location>
        <begin position="20"/>
        <end position="109"/>
    </location>
</feature>
<name>A0A9P0DX11_PHYSR</name>
<dbReference type="OrthoDB" id="5919137at2759"/>
<organism evidence="2 3">
    <name type="scientific">Phyllotreta striolata</name>
    <name type="common">Striped flea beetle</name>
    <name type="synonym">Crioceris striolata</name>
    <dbReference type="NCBI Taxonomy" id="444603"/>
    <lineage>
        <taxon>Eukaryota</taxon>
        <taxon>Metazoa</taxon>
        <taxon>Ecdysozoa</taxon>
        <taxon>Arthropoda</taxon>
        <taxon>Hexapoda</taxon>
        <taxon>Insecta</taxon>
        <taxon>Pterygota</taxon>
        <taxon>Neoptera</taxon>
        <taxon>Endopterygota</taxon>
        <taxon>Coleoptera</taxon>
        <taxon>Polyphaga</taxon>
        <taxon>Cucujiformia</taxon>
        <taxon>Chrysomeloidea</taxon>
        <taxon>Chrysomelidae</taxon>
        <taxon>Galerucinae</taxon>
        <taxon>Alticini</taxon>
        <taxon>Phyllotreta</taxon>
    </lineage>
</organism>
<gene>
    <name evidence="2" type="ORF">PHYEVI_LOCUS9512</name>
</gene>
<proteinExistence type="predicted"/>
<evidence type="ECO:0000313" key="3">
    <source>
        <dbReference type="Proteomes" id="UP001153712"/>
    </source>
</evidence>
<keyword evidence="1" id="KW-0732">Signal</keyword>
<protein>
    <submittedName>
        <fullName evidence="2">Uncharacterized protein</fullName>
    </submittedName>
</protein>
<dbReference type="AlphaFoldDB" id="A0A9P0DX11"/>
<dbReference type="Proteomes" id="UP001153712">
    <property type="component" value="Chromosome 6"/>
</dbReference>
<evidence type="ECO:0000256" key="1">
    <source>
        <dbReference type="SAM" id="SignalP"/>
    </source>
</evidence>
<accession>A0A9P0DX11</accession>
<sequence>MNLLLLTMLIAIALNSVLTVPYGFVGVRGKKSLTDAAGAGVYDAGDAQKYDYDSEEDRLWNYIMQLEASQKQNYRPVRPWDHQDVLYEKKLPLGFSAGRGKRSAVRSDR</sequence>
<feature type="signal peptide" evidence="1">
    <location>
        <begin position="1"/>
        <end position="19"/>
    </location>
</feature>
<dbReference type="EMBL" id="OU900099">
    <property type="protein sequence ID" value="CAH1186370.1"/>
    <property type="molecule type" value="Genomic_DNA"/>
</dbReference>
<evidence type="ECO:0000313" key="2">
    <source>
        <dbReference type="EMBL" id="CAH1186370.1"/>
    </source>
</evidence>
<keyword evidence="3" id="KW-1185">Reference proteome</keyword>
<reference evidence="2" key="1">
    <citation type="submission" date="2022-01" db="EMBL/GenBank/DDBJ databases">
        <authorList>
            <person name="King R."/>
        </authorList>
    </citation>
    <scope>NUCLEOTIDE SEQUENCE</scope>
</reference>